<comment type="catalytic activity">
    <reaction evidence="10">
        <text>O-phospho-L-homoserine + H2O = L-threonine + phosphate</text>
        <dbReference type="Rhea" id="RHEA:10840"/>
        <dbReference type="ChEBI" id="CHEBI:15377"/>
        <dbReference type="ChEBI" id="CHEBI:43474"/>
        <dbReference type="ChEBI" id="CHEBI:57590"/>
        <dbReference type="ChEBI" id="CHEBI:57926"/>
        <dbReference type="EC" id="4.2.3.1"/>
    </reaction>
</comment>
<dbReference type="NCBIfam" id="TIGR00260">
    <property type="entry name" value="thrC"/>
    <property type="match status" value="1"/>
</dbReference>
<dbReference type="GO" id="GO:0004795">
    <property type="term" value="F:threonine synthase activity"/>
    <property type="evidence" value="ECO:0007669"/>
    <property type="project" value="UniProtKB-UniRule"/>
</dbReference>
<feature type="domain" description="Tryptophan synthase beta chain-like PALP" evidence="13">
    <location>
        <begin position="97"/>
        <end position="367"/>
    </location>
</feature>
<dbReference type="Proteomes" id="UP000824161">
    <property type="component" value="Unassembled WGS sequence"/>
</dbReference>
<comment type="cofactor">
    <cofactor evidence="1 12">
        <name>pyridoxal 5'-phosphate</name>
        <dbReference type="ChEBI" id="CHEBI:597326"/>
    </cofactor>
</comment>
<dbReference type="Gene3D" id="3.90.1380.10">
    <property type="entry name" value="Threonine synthase, N-terminal domain"/>
    <property type="match status" value="1"/>
</dbReference>
<evidence type="ECO:0000256" key="8">
    <source>
        <dbReference type="ARBA" id="ARBA00022898"/>
    </source>
</evidence>
<dbReference type="InterPro" id="IPR004450">
    <property type="entry name" value="Thr_synthase-like"/>
</dbReference>
<dbReference type="InterPro" id="IPR029144">
    <property type="entry name" value="Thr_synth_N"/>
</dbReference>
<dbReference type="GO" id="GO:0009088">
    <property type="term" value="P:threonine biosynthetic process"/>
    <property type="evidence" value="ECO:0007669"/>
    <property type="project" value="UniProtKB-UniRule"/>
</dbReference>
<dbReference type="EC" id="4.2.3.1" evidence="4 11"/>
<evidence type="ECO:0000256" key="3">
    <source>
        <dbReference type="ARBA" id="ARBA00005517"/>
    </source>
</evidence>
<protein>
    <recommendedName>
        <fullName evidence="5 11">Threonine synthase</fullName>
        <ecNumber evidence="4 11">4.2.3.1</ecNumber>
    </recommendedName>
</protein>
<evidence type="ECO:0000256" key="6">
    <source>
        <dbReference type="ARBA" id="ARBA00022605"/>
    </source>
</evidence>
<dbReference type="InterPro" id="IPR036052">
    <property type="entry name" value="TrpB-like_PALP_sf"/>
</dbReference>
<keyword evidence="6" id="KW-0028">Amino-acid biosynthesis</keyword>
<evidence type="ECO:0000256" key="5">
    <source>
        <dbReference type="ARBA" id="ARBA00018679"/>
    </source>
</evidence>
<dbReference type="Pfam" id="PF14821">
    <property type="entry name" value="Thr_synth_N"/>
    <property type="match status" value="1"/>
</dbReference>
<dbReference type="PANTHER" id="PTHR42690:SF1">
    <property type="entry name" value="THREONINE SYNTHASE-LIKE 2"/>
    <property type="match status" value="1"/>
</dbReference>
<dbReference type="GO" id="GO:0030170">
    <property type="term" value="F:pyridoxal phosphate binding"/>
    <property type="evidence" value="ECO:0007669"/>
    <property type="project" value="InterPro"/>
</dbReference>
<feature type="modified residue" description="N6-(pyridoxal phosphate)lysine" evidence="12">
    <location>
        <position position="107"/>
    </location>
</feature>
<evidence type="ECO:0000256" key="9">
    <source>
        <dbReference type="ARBA" id="ARBA00023239"/>
    </source>
</evidence>
<feature type="domain" description="Threonine synthase N-terminal" evidence="14">
    <location>
        <begin position="2"/>
        <end position="80"/>
    </location>
</feature>
<evidence type="ECO:0000256" key="7">
    <source>
        <dbReference type="ARBA" id="ARBA00022697"/>
    </source>
</evidence>
<dbReference type="Pfam" id="PF00291">
    <property type="entry name" value="PALP"/>
    <property type="match status" value="1"/>
</dbReference>
<comment type="similarity">
    <text evidence="3">Belongs to the threonine synthase family.</text>
</comment>
<dbReference type="SUPFAM" id="SSF53686">
    <property type="entry name" value="Tryptophan synthase beta subunit-like PLP-dependent enzymes"/>
    <property type="match status" value="1"/>
</dbReference>
<name>A0A9D1H9J4_9FLAO</name>
<accession>A0A9D1H9J4</accession>
<sequence>MKYYSTRDHAARYTLKQAAFMGLAPDGGLFMPERIPTVDKDRVLELSEGSFADLAEYIAGLFFGEDLSSQQIRRIVEGAYRFPVPLRHIGDDKYTLELFHGPTFAFKDVGAGFMGRALGELNEKDDDLVILTATSGDTGSAVANGFYGIEGIRVVVLYPEGKVSDLQESQMTTLGGNIHPLKVRGTFDDCQRIVKEIFSDAAFRREKAVTSANSINLLRWMPQSFYYFYAWAQWKKATGEDAPDIVVPSGNYGNLSAGMLAARMGMPVGRFVAASNANDIIPKYLETGVFEPRASVMTLANAMDVGNPSNYERILDLYGGDFAALTAGVKGYRCDDEAILEAIRELYDRYGYVSDPHSAVGYNAAKAYQVRGFWLSTAHRAKFSNVIREALGRDFDLPEGLRKFLGKEKHFTPIDPDTAAVEEFVRGV</sequence>
<evidence type="ECO:0000256" key="4">
    <source>
        <dbReference type="ARBA" id="ARBA00013028"/>
    </source>
</evidence>
<evidence type="ECO:0000256" key="1">
    <source>
        <dbReference type="ARBA" id="ARBA00001933"/>
    </source>
</evidence>
<keyword evidence="8 12" id="KW-0663">Pyridoxal phosphate</keyword>
<dbReference type="PROSITE" id="PS00165">
    <property type="entry name" value="DEHYDRATASE_SER_THR"/>
    <property type="match status" value="1"/>
</dbReference>
<gene>
    <name evidence="15" type="primary">thrC</name>
    <name evidence="15" type="ORF">IAC44_03535</name>
</gene>
<proteinExistence type="inferred from homology"/>
<dbReference type="AlphaFoldDB" id="A0A9D1H9J4"/>
<comment type="caution">
    <text evidence="15">The sequence shown here is derived from an EMBL/GenBank/DDBJ whole genome shotgun (WGS) entry which is preliminary data.</text>
</comment>
<dbReference type="Gene3D" id="3.40.50.1100">
    <property type="match status" value="2"/>
</dbReference>
<reference evidence="15" key="1">
    <citation type="submission" date="2020-10" db="EMBL/GenBank/DDBJ databases">
        <authorList>
            <person name="Gilroy R."/>
        </authorList>
    </citation>
    <scope>NUCLEOTIDE SEQUENCE</scope>
    <source>
        <strain evidence="15">1383</strain>
    </source>
</reference>
<dbReference type="InterPro" id="IPR001926">
    <property type="entry name" value="TrpB-like_PALP"/>
</dbReference>
<dbReference type="EMBL" id="DVLY01000083">
    <property type="protein sequence ID" value="HIT97891.1"/>
    <property type="molecule type" value="Genomic_DNA"/>
</dbReference>
<dbReference type="PANTHER" id="PTHR42690">
    <property type="entry name" value="THREONINE SYNTHASE FAMILY MEMBER"/>
    <property type="match status" value="1"/>
</dbReference>
<comment type="pathway">
    <text evidence="2">Amino-acid biosynthesis; L-threonine biosynthesis; L-threonine from L-aspartate: step 5/5.</text>
</comment>
<reference evidence="15" key="2">
    <citation type="journal article" date="2021" name="PeerJ">
        <title>Extensive microbial diversity within the chicken gut microbiome revealed by metagenomics and culture.</title>
        <authorList>
            <person name="Gilroy R."/>
            <person name="Ravi A."/>
            <person name="Getino M."/>
            <person name="Pursley I."/>
            <person name="Horton D.L."/>
            <person name="Alikhan N.F."/>
            <person name="Baker D."/>
            <person name="Gharbi K."/>
            <person name="Hall N."/>
            <person name="Watson M."/>
            <person name="Adriaenssens E.M."/>
            <person name="Foster-Nyarko E."/>
            <person name="Jarju S."/>
            <person name="Secka A."/>
            <person name="Antonio M."/>
            <person name="Oren A."/>
            <person name="Chaudhuri R.R."/>
            <person name="La Ragione R."/>
            <person name="Hildebrand F."/>
            <person name="Pallen M.J."/>
        </authorList>
    </citation>
    <scope>NUCLEOTIDE SEQUENCE</scope>
    <source>
        <strain evidence="15">1383</strain>
    </source>
</reference>
<evidence type="ECO:0000259" key="14">
    <source>
        <dbReference type="Pfam" id="PF14821"/>
    </source>
</evidence>
<evidence type="ECO:0000313" key="16">
    <source>
        <dbReference type="Proteomes" id="UP000824161"/>
    </source>
</evidence>
<keyword evidence="9 15" id="KW-0456">Lyase</keyword>
<evidence type="ECO:0000256" key="12">
    <source>
        <dbReference type="PIRSR" id="PIRSR604450-51"/>
    </source>
</evidence>
<evidence type="ECO:0000259" key="13">
    <source>
        <dbReference type="Pfam" id="PF00291"/>
    </source>
</evidence>
<evidence type="ECO:0000256" key="2">
    <source>
        <dbReference type="ARBA" id="ARBA00004979"/>
    </source>
</evidence>
<dbReference type="InterPro" id="IPR051166">
    <property type="entry name" value="Threonine_Synthase"/>
</dbReference>
<dbReference type="InterPro" id="IPR037158">
    <property type="entry name" value="Thr_synth_N_sf"/>
</dbReference>
<evidence type="ECO:0000256" key="10">
    <source>
        <dbReference type="ARBA" id="ARBA00049144"/>
    </source>
</evidence>
<evidence type="ECO:0000256" key="11">
    <source>
        <dbReference type="NCBIfam" id="TIGR00260"/>
    </source>
</evidence>
<keyword evidence="7" id="KW-0791">Threonine biosynthesis</keyword>
<evidence type="ECO:0000313" key="15">
    <source>
        <dbReference type="EMBL" id="HIT97891.1"/>
    </source>
</evidence>
<dbReference type="InterPro" id="IPR000634">
    <property type="entry name" value="Ser/Thr_deHydtase_PyrdxlP-BS"/>
</dbReference>
<organism evidence="15 16">
    <name type="scientific">Candidatus Merdimorpha stercoravium</name>
    <dbReference type="NCBI Taxonomy" id="2840863"/>
    <lineage>
        <taxon>Bacteria</taxon>
        <taxon>Pseudomonadati</taxon>
        <taxon>Bacteroidota</taxon>
        <taxon>Flavobacteriia</taxon>
        <taxon>Flavobacteriales</taxon>
        <taxon>Candidatus Merdimorpha</taxon>
    </lineage>
</organism>